<dbReference type="OrthoDB" id="5340906at2759"/>
<sequence>MGCKKMEYRIDGIFQIYVDNMKYGAVKVVKKFKETNCFTDGYKLEKTMYDILICLSKEVHFEETRVRKLQIVSILHLNLKLQVSYLSSFKNYVLILKREKLFEIPATIKKIRNLIRVLANVWMLKLIILLFELQKGCEKVLKKSTKICDILSKK</sequence>
<evidence type="ECO:0000313" key="1">
    <source>
        <dbReference type="EMBL" id="RIA92164.1"/>
    </source>
</evidence>
<evidence type="ECO:0000313" key="2">
    <source>
        <dbReference type="Proteomes" id="UP000265703"/>
    </source>
</evidence>
<dbReference type="AlphaFoldDB" id="A0A397TB83"/>
<comment type="caution">
    <text evidence="1">The sequence shown here is derived from an EMBL/GenBank/DDBJ whole genome shotgun (WGS) entry which is preliminary data.</text>
</comment>
<reference evidence="1 2" key="1">
    <citation type="submission" date="2018-06" db="EMBL/GenBank/DDBJ databases">
        <title>Comparative genomics reveals the genomic features of Rhizophagus irregularis, R. cerebriforme, R. diaphanum and Gigaspora rosea, and their symbiotic lifestyle signature.</title>
        <authorList>
            <person name="Morin E."/>
            <person name="San Clemente H."/>
            <person name="Chen E.C.H."/>
            <person name="De La Providencia I."/>
            <person name="Hainaut M."/>
            <person name="Kuo A."/>
            <person name="Kohler A."/>
            <person name="Murat C."/>
            <person name="Tang N."/>
            <person name="Roy S."/>
            <person name="Loubradou J."/>
            <person name="Henrissat B."/>
            <person name="Grigoriev I.V."/>
            <person name="Corradi N."/>
            <person name="Roux C."/>
            <person name="Martin F.M."/>
        </authorList>
    </citation>
    <scope>NUCLEOTIDE SEQUENCE [LARGE SCALE GENOMIC DNA]</scope>
    <source>
        <strain evidence="1 2">DAOM 227022</strain>
    </source>
</reference>
<organism evidence="1 2">
    <name type="scientific">Glomus cerebriforme</name>
    <dbReference type="NCBI Taxonomy" id="658196"/>
    <lineage>
        <taxon>Eukaryota</taxon>
        <taxon>Fungi</taxon>
        <taxon>Fungi incertae sedis</taxon>
        <taxon>Mucoromycota</taxon>
        <taxon>Glomeromycotina</taxon>
        <taxon>Glomeromycetes</taxon>
        <taxon>Glomerales</taxon>
        <taxon>Glomeraceae</taxon>
        <taxon>Glomus</taxon>
    </lineage>
</organism>
<name>A0A397TB83_9GLOM</name>
<accession>A0A397TB83</accession>
<gene>
    <name evidence="1" type="ORF">C1645_736565</name>
</gene>
<keyword evidence="2" id="KW-1185">Reference proteome</keyword>
<dbReference type="Proteomes" id="UP000265703">
    <property type="component" value="Unassembled WGS sequence"/>
</dbReference>
<protein>
    <submittedName>
        <fullName evidence="1">Uncharacterized protein</fullName>
    </submittedName>
</protein>
<dbReference type="EMBL" id="QKYT01000133">
    <property type="protein sequence ID" value="RIA92164.1"/>
    <property type="molecule type" value="Genomic_DNA"/>
</dbReference>
<proteinExistence type="predicted"/>